<keyword evidence="2" id="KW-1185">Reference proteome</keyword>
<evidence type="ECO:0008006" key="3">
    <source>
        <dbReference type="Google" id="ProtNLM"/>
    </source>
</evidence>
<dbReference type="InterPro" id="IPR017850">
    <property type="entry name" value="Alkaline_phosphatase_core_sf"/>
</dbReference>
<accession>M0C955</accession>
<reference evidence="1 2" key="1">
    <citation type="journal article" date="2014" name="PLoS Genet.">
        <title>Phylogenetically driven sequencing of extremely halophilic archaea reveals strategies for static and dynamic osmo-response.</title>
        <authorList>
            <person name="Becker E.A."/>
            <person name="Seitzer P.M."/>
            <person name="Tritt A."/>
            <person name="Larsen D."/>
            <person name="Krusor M."/>
            <person name="Yao A.I."/>
            <person name="Wu D."/>
            <person name="Madern D."/>
            <person name="Eisen J.A."/>
            <person name="Darling A.E."/>
            <person name="Facciotti M.T."/>
        </authorList>
    </citation>
    <scope>NUCLEOTIDE SEQUENCE [LARGE SCALE GENOMIC DNA]</scope>
    <source>
        <strain evidence="1 2">JCM 13891</strain>
    </source>
</reference>
<name>M0C955_9EURY</name>
<dbReference type="Gene3D" id="3.40.720.10">
    <property type="entry name" value="Alkaline Phosphatase, subunit A"/>
    <property type="match status" value="1"/>
</dbReference>
<dbReference type="eggNOG" id="arCOG04525">
    <property type="taxonomic scope" value="Archaea"/>
</dbReference>
<dbReference type="SUPFAM" id="SSF53649">
    <property type="entry name" value="Alkaline phosphatase-like"/>
    <property type="match status" value="1"/>
</dbReference>
<organism evidence="1 2">
    <name type="scientific">Haloterrigena salina JCM 13891</name>
    <dbReference type="NCBI Taxonomy" id="1227488"/>
    <lineage>
        <taxon>Archaea</taxon>
        <taxon>Methanobacteriati</taxon>
        <taxon>Methanobacteriota</taxon>
        <taxon>Stenosarchaea group</taxon>
        <taxon>Halobacteria</taxon>
        <taxon>Halobacteriales</taxon>
        <taxon>Natrialbaceae</taxon>
        <taxon>Haloterrigena</taxon>
    </lineage>
</organism>
<dbReference type="Proteomes" id="UP000011657">
    <property type="component" value="Unassembled WGS sequence"/>
</dbReference>
<dbReference type="RefSeq" id="WP_008893778.1">
    <property type="nucleotide sequence ID" value="NZ_AOIS01000028.1"/>
</dbReference>
<dbReference type="AlphaFoldDB" id="M0C955"/>
<comment type="caution">
    <text evidence="1">The sequence shown here is derived from an EMBL/GenBank/DDBJ whole genome shotgun (WGS) entry which is preliminary data.</text>
</comment>
<evidence type="ECO:0000313" key="2">
    <source>
        <dbReference type="Proteomes" id="UP000011657"/>
    </source>
</evidence>
<gene>
    <name evidence="1" type="ORF">C477_07298</name>
</gene>
<evidence type="ECO:0000313" key="1">
    <source>
        <dbReference type="EMBL" id="ELZ19765.1"/>
    </source>
</evidence>
<dbReference type="PATRIC" id="fig|1227488.3.peg.1433"/>
<proteinExistence type="predicted"/>
<dbReference type="EMBL" id="AOIS01000028">
    <property type="protein sequence ID" value="ELZ19765.1"/>
    <property type="molecule type" value="Genomic_DNA"/>
</dbReference>
<dbReference type="STRING" id="1227488.C477_07298"/>
<protein>
    <recommendedName>
        <fullName evidence="3">Sulfatase</fullName>
    </recommendedName>
</protein>
<sequence>MTVQLHLETMDLSPEKYTLSNFIEACKNPESFKHELKKRYGDVQKHVFYREHGRPTNVMDADWDNLLLLDACRFDALAAHNTIDGELDAAVSVASTSNEFMDKTFAGETFHDTVYVSANGFSHHLEDGTFHEFVSTYPESQRDVLDSELYRNYRPGIVREKAVETYERHPDKRLLVHFMQPHGPYFGPKAEALRERLRTNHGLEFSAWQSDADVTSRSEGMVYLMDAAEAGYVSPAELQEVYVENLQLVLEHVERLVEQLDGKTVITADHGELLGETSNLYSRLTGDRYEHPGYVWTPELRLVPWLVVPWENRRDIVAEEPVGRGDVDDEVVEDHLRALGYQS</sequence>